<evidence type="ECO:0000313" key="1">
    <source>
        <dbReference type="EMBL" id="KDN66459.1"/>
    </source>
</evidence>
<protein>
    <submittedName>
        <fullName evidence="1">Uncharacterized protein</fullName>
    </submittedName>
</protein>
<evidence type="ECO:0000313" key="2">
    <source>
        <dbReference type="Proteomes" id="UP000027238"/>
    </source>
</evidence>
<sequence>MGKVGYGKPKESTVKEIQGGGMGGIQGLLLRPCVASAGVCLQAICEASTPLPHIPTPLQHSGRECGCGATASENPSSLAIVLGQAPSQLADVIGLNPDVLFSLRIKKDHQRGGVTVLQWSRPVLGNSLFWKLAVPDCFLSEKLDHPPAAPAKPLSVARDQVQVMSRSHA</sequence>
<dbReference type="Proteomes" id="UP000027238">
    <property type="component" value="Unassembled WGS sequence"/>
</dbReference>
<comment type="caution">
    <text evidence="1">The sequence shown here is derived from an EMBL/GenBank/DDBJ whole genome shotgun (WGS) entry which is preliminary data.</text>
</comment>
<accession>A0A066XFM3</accession>
<proteinExistence type="predicted"/>
<organism evidence="1 2">
    <name type="scientific">Colletotrichum sublineola</name>
    <name type="common">Sorghum anthracnose fungus</name>
    <dbReference type="NCBI Taxonomy" id="1173701"/>
    <lineage>
        <taxon>Eukaryota</taxon>
        <taxon>Fungi</taxon>
        <taxon>Dikarya</taxon>
        <taxon>Ascomycota</taxon>
        <taxon>Pezizomycotina</taxon>
        <taxon>Sordariomycetes</taxon>
        <taxon>Hypocreomycetidae</taxon>
        <taxon>Glomerellales</taxon>
        <taxon>Glomerellaceae</taxon>
        <taxon>Colletotrichum</taxon>
        <taxon>Colletotrichum graminicola species complex</taxon>
    </lineage>
</organism>
<keyword evidence="2" id="KW-1185">Reference proteome</keyword>
<dbReference type="HOGENOM" id="CLU_1578426_0_0_1"/>
<reference evidence="2" key="1">
    <citation type="journal article" date="2014" name="Genome Announc.">
        <title>Draft genome sequence of Colletotrichum sublineola, a destructive pathogen of cultivated sorghum.</title>
        <authorList>
            <person name="Baroncelli R."/>
            <person name="Sanz-Martin J.M."/>
            <person name="Rech G.E."/>
            <person name="Sukno S.A."/>
            <person name="Thon M.R."/>
        </authorList>
    </citation>
    <scope>NUCLEOTIDE SEQUENCE [LARGE SCALE GENOMIC DNA]</scope>
    <source>
        <strain evidence="2">TX430BB</strain>
    </source>
</reference>
<dbReference type="EMBL" id="JMSE01000933">
    <property type="protein sequence ID" value="KDN66459.1"/>
    <property type="molecule type" value="Genomic_DNA"/>
</dbReference>
<name>A0A066XFM3_COLSU</name>
<gene>
    <name evidence="1" type="ORF">CSUB01_03044</name>
</gene>
<dbReference type="AlphaFoldDB" id="A0A066XFM3"/>